<evidence type="ECO:0000256" key="2">
    <source>
        <dbReference type="ARBA" id="ARBA00022821"/>
    </source>
</evidence>
<evidence type="ECO:0000259" key="4">
    <source>
        <dbReference type="Pfam" id="PF23598"/>
    </source>
</evidence>
<evidence type="ECO:0000256" key="1">
    <source>
        <dbReference type="ARBA" id="ARBA00022737"/>
    </source>
</evidence>
<reference evidence="5 6" key="1">
    <citation type="journal article" date="2020" name="Mol. Biol. Evol.">
        <title>Distinct Expression and Methylation Patterns for Genes with Different Fates following a Single Whole-Genome Duplication in Flowering Plants.</title>
        <authorList>
            <person name="Shi T."/>
            <person name="Rahmani R.S."/>
            <person name="Gugger P.F."/>
            <person name="Wang M."/>
            <person name="Li H."/>
            <person name="Zhang Y."/>
            <person name="Li Z."/>
            <person name="Wang Q."/>
            <person name="Van de Peer Y."/>
            <person name="Marchal K."/>
            <person name="Chen J."/>
        </authorList>
    </citation>
    <scope>NUCLEOTIDE SEQUENCE [LARGE SCALE GENOMIC DNA]</scope>
    <source>
        <tissue evidence="5">Leaf</tissue>
    </source>
</reference>
<dbReference type="PANTHER" id="PTHR36766:SF40">
    <property type="entry name" value="DISEASE RESISTANCE PROTEIN RGA3"/>
    <property type="match status" value="1"/>
</dbReference>
<keyword evidence="1" id="KW-0677">Repeat</keyword>
<sequence length="420" mass="47974">MGKWEAIGRKIVEKCRGVPLAVKTLGSLLHFKIEEKEWEFVLENEMWELEENDDKESINEDDDAFLNQLVKSKSSSTRTFLLLRGSGYMISIPWLVAKLDNIFDKWRYLRVLSLRHLRLGEDGFLDSIGNLKLLRYLDLSWTGIKKLPKAVCSLHHLQILLLEGLYRLDELPENISSSLINIQLVKIPTYKCRIPCKNEGMGDVLKLYAKCIGASEVIIVREENGLQSVSGGTNIDEVEGDDHGLQESPSSSSSSSADHHQPLFSYLKELRIYSCPKLKALAIPHPLPCLENLEIWECEGLESLPERMHSLFRSLEKLSIYRCHRLMAFPDGGLPSAKLKYLEIKECKEFKFLPEEIHNIISLENLTIIGCPLIKAFPDEWLPTNNQLCRVTIDGCGEDKRELLPKSANINLHVFKIDYQ</sequence>
<dbReference type="Gene3D" id="1.10.8.430">
    <property type="entry name" value="Helical domain of apoptotic protease-activating factors"/>
    <property type="match status" value="1"/>
</dbReference>
<dbReference type="InterPro" id="IPR032675">
    <property type="entry name" value="LRR_dom_sf"/>
</dbReference>
<dbReference type="PANTHER" id="PTHR36766">
    <property type="entry name" value="PLANT BROAD-SPECTRUM MILDEW RESISTANCE PROTEIN RPW8"/>
    <property type="match status" value="1"/>
</dbReference>
<feature type="region of interest" description="Disordered" evidence="3">
    <location>
        <begin position="230"/>
        <end position="259"/>
    </location>
</feature>
<dbReference type="EMBL" id="DUZY01000007">
    <property type="protein sequence ID" value="DAD45354.1"/>
    <property type="molecule type" value="Genomic_DNA"/>
</dbReference>
<evidence type="ECO:0000313" key="6">
    <source>
        <dbReference type="Proteomes" id="UP000607653"/>
    </source>
</evidence>
<keyword evidence="6" id="KW-1185">Reference proteome</keyword>
<name>A0A822ZGW7_NELNU</name>
<evidence type="ECO:0000256" key="3">
    <source>
        <dbReference type="SAM" id="MobiDB-lite"/>
    </source>
</evidence>
<dbReference type="Proteomes" id="UP000607653">
    <property type="component" value="Unassembled WGS sequence"/>
</dbReference>
<keyword evidence="2" id="KW-0611">Plant defense</keyword>
<dbReference type="Gene3D" id="3.80.10.10">
    <property type="entry name" value="Ribonuclease Inhibitor"/>
    <property type="match status" value="1"/>
</dbReference>
<comment type="caution">
    <text evidence="5">The sequence shown here is derived from an EMBL/GenBank/DDBJ whole genome shotgun (WGS) entry which is preliminary data.</text>
</comment>
<dbReference type="InterPro" id="IPR055414">
    <property type="entry name" value="LRR_R13L4/SHOC2-like"/>
</dbReference>
<dbReference type="Pfam" id="PF23598">
    <property type="entry name" value="LRR_14"/>
    <property type="match status" value="1"/>
</dbReference>
<dbReference type="GO" id="GO:0043531">
    <property type="term" value="F:ADP binding"/>
    <property type="evidence" value="ECO:0007669"/>
    <property type="project" value="InterPro"/>
</dbReference>
<protein>
    <recommendedName>
        <fullName evidence="4">Disease resistance R13L4/SHOC-2-like LRR domain-containing protein</fullName>
    </recommendedName>
</protein>
<dbReference type="GO" id="GO:0006952">
    <property type="term" value="P:defense response"/>
    <property type="evidence" value="ECO:0007669"/>
    <property type="project" value="UniProtKB-KW"/>
</dbReference>
<dbReference type="SUPFAM" id="SSF52047">
    <property type="entry name" value="RNI-like"/>
    <property type="match status" value="1"/>
</dbReference>
<dbReference type="InterPro" id="IPR042197">
    <property type="entry name" value="Apaf_helical"/>
</dbReference>
<gene>
    <name evidence="5" type="ORF">HUJ06_003584</name>
</gene>
<accession>A0A822ZGW7</accession>
<organism evidence="5 6">
    <name type="scientific">Nelumbo nucifera</name>
    <name type="common">Sacred lotus</name>
    <dbReference type="NCBI Taxonomy" id="4432"/>
    <lineage>
        <taxon>Eukaryota</taxon>
        <taxon>Viridiplantae</taxon>
        <taxon>Streptophyta</taxon>
        <taxon>Embryophyta</taxon>
        <taxon>Tracheophyta</taxon>
        <taxon>Spermatophyta</taxon>
        <taxon>Magnoliopsida</taxon>
        <taxon>Proteales</taxon>
        <taxon>Nelumbonaceae</taxon>
        <taxon>Nelumbo</taxon>
    </lineage>
</organism>
<dbReference type="AlphaFoldDB" id="A0A822ZGW7"/>
<evidence type="ECO:0000313" key="5">
    <source>
        <dbReference type="EMBL" id="DAD45354.1"/>
    </source>
</evidence>
<feature type="domain" description="Disease resistance R13L4/SHOC-2-like LRR" evidence="4">
    <location>
        <begin position="104"/>
        <end position="320"/>
    </location>
</feature>
<dbReference type="InterPro" id="IPR027417">
    <property type="entry name" value="P-loop_NTPase"/>
</dbReference>
<dbReference type="SUPFAM" id="SSF52540">
    <property type="entry name" value="P-loop containing nucleoside triphosphate hydrolases"/>
    <property type="match status" value="1"/>
</dbReference>
<proteinExistence type="predicted"/>